<dbReference type="InterPro" id="IPR003583">
    <property type="entry name" value="Hlx-hairpin-Hlx_DNA-bd_motif"/>
</dbReference>
<evidence type="ECO:0000313" key="15">
    <source>
        <dbReference type="EMBL" id="QXJ27275.1"/>
    </source>
</evidence>
<keyword evidence="15" id="KW-0540">Nuclease</keyword>
<keyword evidence="8" id="KW-0411">Iron-sulfur</keyword>
<dbReference type="KEGG" id="sshi:J5U23_00137"/>
<comment type="catalytic activity">
    <reaction evidence="11">
        <text>Hydrolyzes mismatched double-stranded DNA and polynucleotides, releasing free thymine.</text>
        <dbReference type="EC" id="3.2.2.29"/>
    </reaction>
</comment>
<keyword evidence="15" id="KW-0255">Endonuclease</keyword>
<keyword evidence="4" id="KW-0479">Metal-binding</keyword>
<dbReference type="InterPro" id="IPR003265">
    <property type="entry name" value="HhH-GPD_domain"/>
</dbReference>
<dbReference type="PANTHER" id="PTHR10359:SF18">
    <property type="entry name" value="ENDONUCLEASE III"/>
    <property type="match status" value="1"/>
</dbReference>
<name>A0A8F5BL20_SACSH</name>
<evidence type="ECO:0000256" key="2">
    <source>
        <dbReference type="ARBA" id="ARBA00008343"/>
    </source>
</evidence>
<keyword evidence="9" id="KW-0234">DNA repair</keyword>
<dbReference type="Pfam" id="PF00730">
    <property type="entry name" value="HhH-GPD"/>
    <property type="match status" value="1"/>
</dbReference>
<dbReference type="GeneID" id="65561758"/>
<evidence type="ECO:0000256" key="12">
    <source>
        <dbReference type="ARBA" id="ARBA00066769"/>
    </source>
</evidence>
<dbReference type="FunFam" id="1.10.340.30:FF:000001">
    <property type="entry name" value="Endonuclease III"/>
    <property type="match status" value="1"/>
</dbReference>
<dbReference type="SMART" id="SM00478">
    <property type="entry name" value="ENDO3c"/>
    <property type="match status" value="1"/>
</dbReference>
<keyword evidence="15" id="KW-0456">Lyase</keyword>
<evidence type="ECO:0000256" key="8">
    <source>
        <dbReference type="ARBA" id="ARBA00023014"/>
    </source>
</evidence>
<evidence type="ECO:0000256" key="4">
    <source>
        <dbReference type="ARBA" id="ARBA00022723"/>
    </source>
</evidence>
<dbReference type="RefSeq" id="WP_218266641.1">
    <property type="nucleotide sequence ID" value="NZ_CP077717.1"/>
</dbReference>
<sequence>MKCAPEIVYHKLSAIYTIKEEDYIAYYVWLKTRNCFKVLVATILSQNSTDKSALKAYLELEKKVGVTPEKLSDADLSDIENALKISGLYKTKAKRLKIISKIILEKYNGLIDNLLNSSNAREELLKFEGIGEKTADVVLLTCRGYEVFPVDTHITRVSKRLGIVPMNAKYKLISSTLKELFSAYDLLRLHHLLIAHGRQTCKARKPLCNSCIIKECCEYYSHRDGEAQKFNTS</sequence>
<dbReference type="PIRSF" id="PIRSF001435">
    <property type="entry name" value="Nth"/>
    <property type="match status" value="1"/>
</dbReference>
<evidence type="ECO:0000313" key="16">
    <source>
        <dbReference type="Proteomes" id="UP000694018"/>
    </source>
</evidence>
<accession>A0A8F5BL20</accession>
<dbReference type="OrthoDB" id="19248at2157"/>
<dbReference type="AlphaFoldDB" id="A0A8F5BL20"/>
<dbReference type="PROSITE" id="PS00764">
    <property type="entry name" value="ENDONUCLEASE_III_1"/>
    <property type="match status" value="1"/>
</dbReference>
<dbReference type="SMART" id="SM00525">
    <property type="entry name" value="FES"/>
    <property type="match status" value="1"/>
</dbReference>
<dbReference type="GO" id="GO:0003677">
    <property type="term" value="F:DNA binding"/>
    <property type="evidence" value="ECO:0007669"/>
    <property type="project" value="InterPro"/>
</dbReference>
<reference evidence="15" key="1">
    <citation type="journal article" date="2021" name="Environ. Microbiol.">
        <title>New insights into the diversity and evolution of the archaeal mobilome from three complete genomes of Saccharolobus shibatae.</title>
        <authorList>
            <person name="Medvedeva S."/>
            <person name="Brandt D."/>
            <person name="Cvirkaite-Krupovic V."/>
            <person name="Liu Y."/>
            <person name="Severinov K."/>
            <person name="Ishino S."/>
            <person name="Ishino Y."/>
            <person name="Prangishvili D."/>
            <person name="Kalinowski J."/>
            <person name="Krupovic M."/>
        </authorList>
    </citation>
    <scope>NUCLEOTIDE SEQUENCE</scope>
    <source>
        <strain evidence="15">B12</strain>
    </source>
</reference>
<comment type="similarity">
    <text evidence="2">Belongs to the Nth/MutY family.</text>
</comment>
<dbReference type="InterPro" id="IPR004035">
    <property type="entry name" value="Endouclease-III_FeS-bd_BS"/>
</dbReference>
<dbReference type="GO" id="GO:0046872">
    <property type="term" value="F:metal ion binding"/>
    <property type="evidence" value="ECO:0007669"/>
    <property type="project" value="UniProtKB-KW"/>
</dbReference>
<evidence type="ECO:0000256" key="1">
    <source>
        <dbReference type="ARBA" id="ARBA00001966"/>
    </source>
</evidence>
<dbReference type="CDD" id="cd00056">
    <property type="entry name" value="ENDO3c"/>
    <property type="match status" value="1"/>
</dbReference>
<keyword evidence="10" id="KW-0326">Glycosidase</keyword>
<keyword evidence="3" id="KW-0004">4Fe-4S</keyword>
<dbReference type="EMBL" id="CP077717">
    <property type="protein sequence ID" value="QXJ27275.1"/>
    <property type="molecule type" value="Genomic_DNA"/>
</dbReference>
<evidence type="ECO:0000256" key="3">
    <source>
        <dbReference type="ARBA" id="ARBA00022485"/>
    </source>
</evidence>
<proteinExistence type="inferred from homology"/>
<keyword evidence="7" id="KW-0408">Iron</keyword>
<feature type="domain" description="HhH-GPD" evidence="14">
    <location>
        <begin position="44"/>
        <end position="199"/>
    </location>
</feature>
<keyword evidence="6" id="KW-0378">Hydrolase</keyword>
<dbReference type="GO" id="GO:0016829">
    <property type="term" value="F:lyase activity"/>
    <property type="evidence" value="ECO:0007669"/>
    <property type="project" value="UniProtKB-KW"/>
</dbReference>
<dbReference type="PANTHER" id="PTHR10359">
    <property type="entry name" value="A/G-SPECIFIC ADENINE GLYCOSYLASE/ENDONUCLEASE III"/>
    <property type="match status" value="1"/>
</dbReference>
<evidence type="ECO:0000256" key="6">
    <source>
        <dbReference type="ARBA" id="ARBA00022801"/>
    </source>
</evidence>
<comment type="cofactor">
    <cofactor evidence="1">
        <name>[4Fe-4S] cluster</name>
        <dbReference type="ChEBI" id="CHEBI:49883"/>
    </cofactor>
</comment>
<evidence type="ECO:0000256" key="10">
    <source>
        <dbReference type="ARBA" id="ARBA00023295"/>
    </source>
</evidence>
<feature type="domain" description="Helix-hairpin-helix DNA-binding motif class 1" evidence="13">
    <location>
        <begin position="80"/>
        <end position="99"/>
    </location>
</feature>
<dbReference type="InterPro" id="IPR003651">
    <property type="entry name" value="Endonuclease3_FeS-loop_motif"/>
</dbReference>
<dbReference type="GO" id="GO:0141016">
    <property type="term" value="F:G/T mismatch-specific thymine-DNA glycosylase activity"/>
    <property type="evidence" value="ECO:0007669"/>
    <property type="project" value="UniProtKB-EC"/>
</dbReference>
<evidence type="ECO:0000256" key="11">
    <source>
        <dbReference type="ARBA" id="ARBA00052915"/>
    </source>
</evidence>
<evidence type="ECO:0000259" key="13">
    <source>
        <dbReference type="SMART" id="SM00278"/>
    </source>
</evidence>
<evidence type="ECO:0000256" key="7">
    <source>
        <dbReference type="ARBA" id="ARBA00023004"/>
    </source>
</evidence>
<dbReference type="GO" id="GO:0006285">
    <property type="term" value="P:base-excision repair, AP site formation"/>
    <property type="evidence" value="ECO:0007669"/>
    <property type="project" value="TreeGrafter"/>
</dbReference>
<dbReference type="SMART" id="SM00278">
    <property type="entry name" value="HhH1"/>
    <property type="match status" value="2"/>
</dbReference>
<evidence type="ECO:0000256" key="9">
    <source>
        <dbReference type="ARBA" id="ARBA00023204"/>
    </source>
</evidence>
<evidence type="ECO:0000256" key="5">
    <source>
        <dbReference type="ARBA" id="ARBA00022763"/>
    </source>
</evidence>
<dbReference type="GO" id="GO:0004519">
    <property type="term" value="F:endonuclease activity"/>
    <property type="evidence" value="ECO:0007669"/>
    <property type="project" value="UniProtKB-KW"/>
</dbReference>
<evidence type="ECO:0000259" key="14">
    <source>
        <dbReference type="SMART" id="SM00478"/>
    </source>
</evidence>
<protein>
    <recommendedName>
        <fullName evidence="12">thymine-DNA glycosylase</fullName>
        <ecNumber evidence="12">3.2.2.29</ecNumber>
    </recommendedName>
</protein>
<gene>
    <name evidence="15" type="ORF">J5U23_00137</name>
</gene>
<keyword evidence="5" id="KW-0227">DNA damage</keyword>
<dbReference type="Proteomes" id="UP000694018">
    <property type="component" value="Chromosome"/>
</dbReference>
<dbReference type="GO" id="GO:0051539">
    <property type="term" value="F:4 iron, 4 sulfur cluster binding"/>
    <property type="evidence" value="ECO:0007669"/>
    <property type="project" value="UniProtKB-KW"/>
</dbReference>
<organism evidence="15 16">
    <name type="scientific">Saccharolobus shibatae (strain ATCC 51178 / DSM 5389 / JCM 8931 / NBRC 15437 / B12)</name>
    <name type="common">Sulfolobus shibatae</name>
    <dbReference type="NCBI Taxonomy" id="523848"/>
    <lineage>
        <taxon>Archaea</taxon>
        <taxon>Thermoproteota</taxon>
        <taxon>Thermoprotei</taxon>
        <taxon>Sulfolobales</taxon>
        <taxon>Sulfolobaceae</taxon>
        <taxon>Saccharolobus</taxon>
    </lineage>
</organism>
<feature type="domain" description="Helix-hairpin-helix DNA-binding motif class 1" evidence="13">
    <location>
        <begin position="122"/>
        <end position="141"/>
    </location>
</feature>
<dbReference type="EC" id="3.2.2.29" evidence="12"/>